<proteinExistence type="predicted"/>
<sequence>MASTDFEKRKEEEYEMQLLGFHSRAGMNFSRWAGELWFHVVLIMTRVTLVHRLKSLSPHYRRPMESITRETIESTCKKLCKSLQTKYDYDTEELRELKENEKQLIQTYCTRAMPHLKIIEKTVKKYISIPKNVLLEEDKCQSIRYTREEYERLEEHLENLQHRAKRATILNAALKEELATIDKLQNYISKSNEMCNIIENSSVDQNTNSDMFKVLKHYQELYKKLLRLVPKTEKMAVCPKGSRGCTPIQWYIPIDTKFPGIVVEPACPKVNCPTPYTLFNPSPQSNVPTMTPCGWTSVGPFLICTSYCPMSC</sequence>
<dbReference type="Pfam" id="PF05859">
    <property type="entry name" value="Mis12"/>
    <property type="match status" value="1"/>
</dbReference>
<organism evidence="2 3">
    <name type="scientific">Vespula pensylvanica</name>
    <name type="common">Western yellow jacket</name>
    <name type="synonym">Wasp</name>
    <dbReference type="NCBI Taxonomy" id="30213"/>
    <lineage>
        <taxon>Eukaryota</taxon>
        <taxon>Metazoa</taxon>
        <taxon>Ecdysozoa</taxon>
        <taxon>Arthropoda</taxon>
        <taxon>Hexapoda</taxon>
        <taxon>Insecta</taxon>
        <taxon>Pterygota</taxon>
        <taxon>Neoptera</taxon>
        <taxon>Endopterygota</taxon>
        <taxon>Hymenoptera</taxon>
        <taxon>Apocrita</taxon>
        <taxon>Aculeata</taxon>
        <taxon>Vespoidea</taxon>
        <taxon>Vespidae</taxon>
        <taxon>Vespinae</taxon>
        <taxon>Vespula</taxon>
    </lineage>
</organism>
<feature type="coiled-coil region" evidence="1">
    <location>
        <begin position="143"/>
        <end position="177"/>
    </location>
</feature>
<reference evidence="2" key="1">
    <citation type="journal article" date="2020" name="G3 (Bethesda)">
        <title>High-Quality Assemblies for Three Invasive Social Wasps from the &lt;i&gt;Vespula&lt;/i&gt; Genus.</title>
        <authorList>
            <person name="Harrop T.W.R."/>
            <person name="Guhlin J."/>
            <person name="McLaughlin G.M."/>
            <person name="Permina E."/>
            <person name="Stockwell P."/>
            <person name="Gilligan J."/>
            <person name="Le Lec M.F."/>
            <person name="Gruber M.A.M."/>
            <person name="Quinn O."/>
            <person name="Lovegrove M."/>
            <person name="Duncan E.J."/>
            <person name="Remnant E.J."/>
            <person name="Van Eeckhoven J."/>
            <person name="Graham B."/>
            <person name="Knapp R.A."/>
            <person name="Langford K.W."/>
            <person name="Kronenberg Z."/>
            <person name="Press M.O."/>
            <person name="Eacker S.M."/>
            <person name="Wilson-Rankin E.E."/>
            <person name="Purcell J."/>
            <person name="Lester P.J."/>
            <person name="Dearden P.K."/>
        </authorList>
    </citation>
    <scope>NUCLEOTIDE SEQUENCE</scope>
    <source>
        <strain evidence="2">Volc-1</strain>
    </source>
</reference>
<dbReference type="Proteomes" id="UP000600918">
    <property type="component" value="Unassembled WGS sequence"/>
</dbReference>
<evidence type="ECO:0000256" key="1">
    <source>
        <dbReference type="SAM" id="Coils"/>
    </source>
</evidence>
<evidence type="ECO:0000313" key="2">
    <source>
        <dbReference type="EMBL" id="KAF7435879.1"/>
    </source>
</evidence>
<gene>
    <name evidence="2" type="ORF">H0235_004070</name>
</gene>
<comment type="caution">
    <text evidence="2">The sequence shown here is derived from an EMBL/GenBank/DDBJ whole genome shotgun (WGS) entry which is preliminary data.</text>
</comment>
<dbReference type="GO" id="GO:0000775">
    <property type="term" value="C:chromosome, centromeric region"/>
    <property type="evidence" value="ECO:0007669"/>
    <property type="project" value="InterPro"/>
</dbReference>
<accession>A0A834UF99</accession>
<keyword evidence="1" id="KW-0175">Coiled coil</keyword>
<dbReference type="InterPro" id="IPR008685">
    <property type="entry name" value="Centromere_Mis12"/>
</dbReference>
<name>A0A834UF99_VESPE</name>
<evidence type="ECO:0000313" key="3">
    <source>
        <dbReference type="Proteomes" id="UP000600918"/>
    </source>
</evidence>
<dbReference type="EMBL" id="JACSDY010000002">
    <property type="protein sequence ID" value="KAF7435879.1"/>
    <property type="molecule type" value="Genomic_DNA"/>
</dbReference>
<keyword evidence="3" id="KW-1185">Reference proteome</keyword>
<dbReference type="GO" id="GO:0005634">
    <property type="term" value="C:nucleus"/>
    <property type="evidence" value="ECO:0007669"/>
    <property type="project" value="InterPro"/>
</dbReference>
<dbReference type="AlphaFoldDB" id="A0A834UF99"/>
<dbReference type="GO" id="GO:0000278">
    <property type="term" value="P:mitotic cell cycle"/>
    <property type="evidence" value="ECO:0007669"/>
    <property type="project" value="InterPro"/>
</dbReference>
<protein>
    <submittedName>
        <fullName evidence="2">Uncharacterized protein</fullName>
    </submittedName>
</protein>